<dbReference type="Proteomes" id="UP000270626">
    <property type="component" value="Unassembled WGS sequence"/>
</dbReference>
<sequence>MLPQLFFGHVMHRRLRPAVNAFVYPLFYVQLPLRRLASAKCAIFGVDRKNLLSFHSRDHGPRDGSPLLPWIEARLREQGLPADGEIVLQTFPRVCGYVFNPVSFWYCHDREGRLIAVLAEVNNTFGGTHSYLLHRDGAVLPEGETLSAAKCFHVSPFNEIEGAYRFRFLLQRPVQLARIDYDDAAGELLLTSISGRPRGWSSAALGLALLRMPLLTLGVIFRIHWQALKLWLKGVPFRGAAPASRQRPPPVPESTR</sequence>
<comment type="caution">
    <text evidence="1">The sequence shown here is derived from an EMBL/GenBank/DDBJ whole genome shotgun (WGS) entry which is preliminary data.</text>
</comment>
<keyword evidence="2" id="KW-1185">Reference proteome</keyword>
<dbReference type="RefSeq" id="WP_121459611.1">
    <property type="nucleotide sequence ID" value="NZ_RBXP01000020.1"/>
</dbReference>
<evidence type="ECO:0000313" key="2">
    <source>
        <dbReference type="Proteomes" id="UP000270626"/>
    </source>
</evidence>
<dbReference type="Pfam" id="PF07103">
    <property type="entry name" value="DUF1365"/>
    <property type="match status" value="1"/>
</dbReference>
<evidence type="ECO:0000313" key="1">
    <source>
        <dbReference type="EMBL" id="RKT49693.1"/>
    </source>
</evidence>
<name>A0A495VMQ1_9RHOO</name>
<gene>
    <name evidence="1" type="ORF">DFR40_3359</name>
</gene>
<dbReference type="EMBL" id="RBXP01000020">
    <property type="protein sequence ID" value="RKT49693.1"/>
    <property type="molecule type" value="Genomic_DNA"/>
</dbReference>
<reference evidence="1 2" key="1">
    <citation type="submission" date="2018-10" db="EMBL/GenBank/DDBJ databases">
        <title>Genomic Encyclopedia of Type Strains, Phase IV (KMG-IV): sequencing the most valuable type-strain genomes for metagenomic binning, comparative biology and taxonomic classification.</title>
        <authorList>
            <person name="Goeker M."/>
        </authorList>
    </citation>
    <scope>NUCLEOTIDE SEQUENCE [LARGE SCALE GENOMIC DNA]</scope>
    <source>
        <strain evidence="1 2">DSM 23841</strain>
    </source>
</reference>
<protein>
    <recommendedName>
        <fullName evidence="3">DUF1365 family protein</fullName>
    </recommendedName>
</protein>
<dbReference type="OrthoDB" id="9778801at2"/>
<accession>A0A495VMQ1</accession>
<dbReference type="PANTHER" id="PTHR33973">
    <property type="entry name" value="OS07G0153300 PROTEIN"/>
    <property type="match status" value="1"/>
</dbReference>
<organism evidence="1 2">
    <name type="scientific">Azonexus fungiphilus</name>
    <dbReference type="NCBI Taxonomy" id="146940"/>
    <lineage>
        <taxon>Bacteria</taxon>
        <taxon>Pseudomonadati</taxon>
        <taxon>Pseudomonadota</taxon>
        <taxon>Betaproteobacteria</taxon>
        <taxon>Rhodocyclales</taxon>
        <taxon>Azonexaceae</taxon>
        <taxon>Azonexus</taxon>
    </lineage>
</organism>
<evidence type="ECO:0008006" key="3">
    <source>
        <dbReference type="Google" id="ProtNLM"/>
    </source>
</evidence>
<dbReference type="PANTHER" id="PTHR33973:SF4">
    <property type="entry name" value="OS07G0153300 PROTEIN"/>
    <property type="match status" value="1"/>
</dbReference>
<dbReference type="InterPro" id="IPR010775">
    <property type="entry name" value="DUF1365"/>
</dbReference>
<dbReference type="AlphaFoldDB" id="A0A495VMQ1"/>
<proteinExistence type="predicted"/>